<keyword evidence="1" id="KW-0805">Transcription regulation</keyword>
<dbReference type="InterPro" id="IPR020449">
    <property type="entry name" value="Tscrpt_reg_AraC-type_HTH"/>
</dbReference>
<dbReference type="InterPro" id="IPR018060">
    <property type="entry name" value="HTH_AraC"/>
</dbReference>
<dbReference type="PROSITE" id="PS00041">
    <property type="entry name" value="HTH_ARAC_FAMILY_1"/>
    <property type="match status" value="1"/>
</dbReference>
<organism evidence="6 7">
    <name type="scientific">Roseicella frigidaeris</name>
    <dbReference type="NCBI Taxonomy" id="2230885"/>
    <lineage>
        <taxon>Bacteria</taxon>
        <taxon>Pseudomonadati</taxon>
        <taxon>Pseudomonadota</taxon>
        <taxon>Alphaproteobacteria</taxon>
        <taxon>Acetobacterales</taxon>
        <taxon>Roseomonadaceae</taxon>
        <taxon>Roseicella</taxon>
    </lineage>
</organism>
<dbReference type="Proteomes" id="UP000249065">
    <property type="component" value="Unassembled WGS sequence"/>
</dbReference>
<dbReference type="RefSeq" id="WP_111470275.1">
    <property type="nucleotide sequence ID" value="NZ_QLIX01000008.1"/>
</dbReference>
<dbReference type="PANTHER" id="PTHR46796:SF6">
    <property type="entry name" value="ARAC SUBFAMILY"/>
    <property type="match status" value="1"/>
</dbReference>
<dbReference type="PROSITE" id="PS01124">
    <property type="entry name" value="HTH_ARAC_FAMILY_2"/>
    <property type="match status" value="1"/>
</dbReference>
<keyword evidence="7" id="KW-1185">Reference proteome</keyword>
<dbReference type="InterPro" id="IPR018062">
    <property type="entry name" value="HTH_AraC-typ_CS"/>
</dbReference>
<dbReference type="PRINTS" id="PR00032">
    <property type="entry name" value="HTHARAC"/>
</dbReference>
<protein>
    <recommendedName>
        <fullName evidence="5">HTH araC/xylS-type domain-containing protein</fullName>
    </recommendedName>
</protein>
<comment type="caution">
    <text evidence="6">The sequence shown here is derived from an EMBL/GenBank/DDBJ whole genome shotgun (WGS) entry which is preliminary data.</text>
</comment>
<dbReference type="InterPro" id="IPR050204">
    <property type="entry name" value="AraC_XylS_family_regulators"/>
</dbReference>
<evidence type="ECO:0000313" key="7">
    <source>
        <dbReference type="Proteomes" id="UP000249065"/>
    </source>
</evidence>
<dbReference type="Pfam" id="PF12833">
    <property type="entry name" value="HTH_18"/>
    <property type="match status" value="1"/>
</dbReference>
<keyword evidence="2" id="KW-0238">DNA-binding</keyword>
<evidence type="ECO:0000259" key="5">
    <source>
        <dbReference type="PROSITE" id="PS01124"/>
    </source>
</evidence>
<proteinExistence type="predicted"/>
<evidence type="ECO:0000313" key="6">
    <source>
        <dbReference type="EMBL" id="RAI58659.1"/>
    </source>
</evidence>
<accession>A0A327M7D5</accession>
<name>A0A327M7D5_9PROT</name>
<dbReference type="InterPro" id="IPR009057">
    <property type="entry name" value="Homeodomain-like_sf"/>
</dbReference>
<feature type="domain" description="HTH araC/xylS-type" evidence="5">
    <location>
        <begin position="217"/>
        <end position="317"/>
    </location>
</feature>
<dbReference type="EMBL" id="QLIX01000008">
    <property type="protein sequence ID" value="RAI58659.1"/>
    <property type="molecule type" value="Genomic_DNA"/>
</dbReference>
<reference evidence="7" key="1">
    <citation type="submission" date="2018-06" db="EMBL/GenBank/DDBJ databases">
        <authorList>
            <person name="Khan S.A."/>
        </authorList>
    </citation>
    <scope>NUCLEOTIDE SEQUENCE [LARGE SCALE GENOMIC DNA]</scope>
    <source>
        <strain evidence="7">DB-1506</strain>
    </source>
</reference>
<dbReference type="SUPFAM" id="SSF46689">
    <property type="entry name" value="Homeodomain-like"/>
    <property type="match status" value="1"/>
</dbReference>
<keyword evidence="3" id="KW-0804">Transcription</keyword>
<feature type="region of interest" description="Disordered" evidence="4">
    <location>
        <begin position="314"/>
        <end position="335"/>
    </location>
</feature>
<evidence type="ECO:0000256" key="1">
    <source>
        <dbReference type="ARBA" id="ARBA00023015"/>
    </source>
</evidence>
<dbReference type="GO" id="GO:0043565">
    <property type="term" value="F:sequence-specific DNA binding"/>
    <property type="evidence" value="ECO:0007669"/>
    <property type="project" value="InterPro"/>
</dbReference>
<gene>
    <name evidence="6" type="ORF">DOO78_13310</name>
</gene>
<dbReference type="AlphaFoldDB" id="A0A327M7D5"/>
<dbReference type="OrthoDB" id="5295469at2"/>
<evidence type="ECO:0000256" key="4">
    <source>
        <dbReference type="SAM" id="MobiDB-lite"/>
    </source>
</evidence>
<sequence length="361" mass="38511">MPAPETTGDDTPATVVFTTEDLPPSQRLDAWNAAFGSLNTITVPETGEAIGSRSENHRLDLGLVLGVTQVSPARFSRDLVRARRDSLDHWVLRVIRRGESRLRHPGFISRLGPGEPLLFSMHETWDVEWTEAEWVSLCISRDLHPELSARLGALPRGRLGGVGAGLLADLMLALPRRLAEASAAEIPSLAEATRAAITAFLHAGTSPSFFVADLAKERVRQMVRKHITSARLTPARLAAAAGLSRSALYRLFEAEGGVAAYIRDMRLALVHSALRDPASAGLSIAELAAAHGFPEPSAFSRAFRQVYGATPGEVRASGLPGPAPPPRRATSLVAPPANSVGDFAALLYGTPGRRGDGRPLG</sequence>
<dbReference type="SMART" id="SM00342">
    <property type="entry name" value="HTH_ARAC"/>
    <property type="match status" value="1"/>
</dbReference>
<evidence type="ECO:0000256" key="3">
    <source>
        <dbReference type="ARBA" id="ARBA00023163"/>
    </source>
</evidence>
<evidence type="ECO:0000256" key="2">
    <source>
        <dbReference type="ARBA" id="ARBA00023125"/>
    </source>
</evidence>
<dbReference type="GO" id="GO:0003700">
    <property type="term" value="F:DNA-binding transcription factor activity"/>
    <property type="evidence" value="ECO:0007669"/>
    <property type="project" value="InterPro"/>
</dbReference>
<dbReference type="PANTHER" id="PTHR46796">
    <property type="entry name" value="HTH-TYPE TRANSCRIPTIONAL ACTIVATOR RHAS-RELATED"/>
    <property type="match status" value="1"/>
</dbReference>
<dbReference type="Gene3D" id="1.10.10.60">
    <property type="entry name" value="Homeodomain-like"/>
    <property type="match status" value="1"/>
</dbReference>